<proteinExistence type="inferred from homology"/>
<comment type="similarity">
    <text evidence="2">Belongs to the CD225/Dispanin family.</text>
</comment>
<accession>A0A8C8URJ1</accession>
<evidence type="ECO:0000256" key="2">
    <source>
        <dbReference type="ARBA" id="ARBA00006843"/>
    </source>
</evidence>
<reference evidence="7" key="3">
    <citation type="submission" date="2025-09" db="UniProtKB">
        <authorList>
            <consortium name="Ensembl"/>
        </authorList>
    </citation>
    <scope>IDENTIFICATION</scope>
</reference>
<evidence type="ECO:0000256" key="3">
    <source>
        <dbReference type="ARBA" id="ARBA00022692"/>
    </source>
</evidence>
<evidence type="ECO:0000256" key="4">
    <source>
        <dbReference type="ARBA" id="ARBA00022989"/>
    </source>
</evidence>
<dbReference type="GO" id="GO:0016020">
    <property type="term" value="C:membrane"/>
    <property type="evidence" value="ECO:0007669"/>
    <property type="project" value="UniProtKB-SubCell"/>
</dbReference>
<keyword evidence="5 6" id="KW-0472">Membrane</keyword>
<comment type="subcellular location">
    <subcellularLocation>
        <location evidence="1">Membrane</location>
    </subcellularLocation>
</comment>
<keyword evidence="3 6" id="KW-0812">Transmembrane</keyword>
<dbReference type="Pfam" id="PF04505">
    <property type="entry name" value="CD225"/>
    <property type="match status" value="1"/>
</dbReference>
<evidence type="ECO:0000256" key="5">
    <source>
        <dbReference type="ARBA" id="ARBA00023136"/>
    </source>
</evidence>
<sequence length="100" mass="11392">MDTDIMAEAAGRKVRQPLGRPQTSEELAFYARTHIFLTICALLLCPPFGLLGLLFAHKTKEANQYSDWEDAYLNSTRTIWMDVLGILVGLGIIYYYVLFM</sequence>
<evidence type="ECO:0000313" key="8">
    <source>
        <dbReference type="Proteomes" id="UP000694547"/>
    </source>
</evidence>
<feature type="transmembrane region" description="Helical" evidence="6">
    <location>
        <begin position="35"/>
        <end position="57"/>
    </location>
</feature>
<dbReference type="Ensembl" id="ENSPEMT00000042702.1">
    <property type="protein sequence ID" value="ENSPEMP00000035105.1"/>
    <property type="gene ID" value="ENSPEMG00000030877.1"/>
</dbReference>
<evidence type="ECO:0000256" key="6">
    <source>
        <dbReference type="SAM" id="Phobius"/>
    </source>
</evidence>
<reference evidence="7 8" key="1">
    <citation type="submission" date="2018-10" db="EMBL/GenBank/DDBJ databases">
        <title>Improved assembly of the deer mouse Peromyscus maniculatus genome.</title>
        <authorList>
            <person name="Lassance J.-M."/>
            <person name="Hoekstra H.E."/>
        </authorList>
    </citation>
    <scope>NUCLEOTIDE SEQUENCE [LARGE SCALE GENOMIC DNA]</scope>
</reference>
<name>A0A8C8URJ1_PERMB</name>
<keyword evidence="8" id="KW-1185">Reference proteome</keyword>
<keyword evidence="4 6" id="KW-1133">Transmembrane helix</keyword>
<evidence type="ECO:0000313" key="7">
    <source>
        <dbReference type="Ensembl" id="ENSPEMP00000035105.1"/>
    </source>
</evidence>
<organism evidence="7 8">
    <name type="scientific">Peromyscus maniculatus bairdii</name>
    <name type="common">Prairie deer mouse</name>
    <dbReference type="NCBI Taxonomy" id="230844"/>
    <lineage>
        <taxon>Eukaryota</taxon>
        <taxon>Metazoa</taxon>
        <taxon>Chordata</taxon>
        <taxon>Craniata</taxon>
        <taxon>Vertebrata</taxon>
        <taxon>Euteleostomi</taxon>
        <taxon>Mammalia</taxon>
        <taxon>Eutheria</taxon>
        <taxon>Euarchontoglires</taxon>
        <taxon>Glires</taxon>
        <taxon>Rodentia</taxon>
        <taxon>Myomorpha</taxon>
        <taxon>Muroidea</taxon>
        <taxon>Cricetidae</taxon>
        <taxon>Neotominae</taxon>
        <taxon>Peromyscus</taxon>
    </lineage>
</organism>
<evidence type="ECO:0008006" key="9">
    <source>
        <dbReference type="Google" id="ProtNLM"/>
    </source>
</evidence>
<dbReference type="PANTHER" id="PTHR14768:SF5">
    <property type="entry name" value="TRANSMEMBRANE PROTEIN PMIS2"/>
    <property type="match status" value="1"/>
</dbReference>
<reference evidence="7" key="2">
    <citation type="submission" date="2025-08" db="UniProtKB">
        <authorList>
            <consortium name="Ensembl"/>
        </authorList>
    </citation>
    <scope>IDENTIFICATION</scope>
</reference>
<feature type="transmembrane region" description="Helical" evidence="6">
    <location>
        <begin position="78"/>
        <end position="97"/>
    </location>
</feature>
<protein>
    <recommendedName>
        <fullName evidence="9">Transmembrane protein PMIS2-like</fullName>
    </recommendedName>
</protein>
<dbReference type="GeneTree" id="ENSGT00950000183147"/>
<dbReference type="InterPro" id="IPR007593">
    <property type="entry name" value="CD225/Dispanin_fam"/>
</dbReference>
<dbReference type="PANTHER" id="PTHR14768">
    <property type="entry name" value="UPF0338 PROTEIN"/>
    <property type="match status" value="1"/>
</dbReference>
<evidence type="ECO:0000256" key="1">
    <source>
        <dbReference type="ARBA" id="ARBA00004370"/>
    </source>
</evidence>
<dbReference type="AlphaFoldDB" id="A0A8C8URJ1"/>
<dbReference type="Proteomes" id="UP000694547">
    <property type="component" value="Chromosome 1"/>
</dbReference>